<accession>A0A3L8T1W6</accession>
<gene>
    <name evidence="1" type="ORF">DV515_00000283</name>
</gene>
<comment type="caution">
    <text evidence="1">The sequence shown here is derived from an EMBL/GenBank/DDBJ whole genome shotgun (WGS) entry which is preliminary data.</text>
</comment>
<sequence>AIQLPHKIVSFFNGGKIRHNMIPGLNKTPDQGDQTNTDFLAICTVLCTGLSLFRMMKVVSKVVDM</sequence>
<organism evidence="1 2">
    <name type="scientific">Chloebia gouldiae</name>
    <name type="common">Gouldian finch</name>
    <name type="synonym">Erythrura gouldiae</name>
    <dbReference type="NCBI Taxonomy" id="44316"/>
    <lineage>
        <taxon>Eukaryota</taxon>
        <taxon>Metazoa</taxon>
        <taxon>Chordata</taxon>
        <taxon>Craniata</taxon>
        <taxon>Vertebrata</taxon>
        <taxon>Euteleostomi</taxon>
        <taxon>Archelosauria</taxon>
        <taxon>Archosauria</taxon>
        <taxon>Dinosauria</taxon>
        <taxon>Saurischia</taxon>
        <taxon>Theropoda</taxon>
        <taxon>Coelurosauria</taxon>
        <taxon>Aves</taxon>
        <taxon>Neognathae</taxon>
        <taxon>Neoaves</taxon>
        <taxon>Telluraves</taxon>
        <taxon>Australaves</taxon>
        <taxon>Passeriformes</taxon>
        <taxon>Passeroidea</taxon>
        <taxon>Passeridae</taxon>
        <taxon>Chloebia</taxon>
    </lineage>
</organism>
<dbReference type="EMBL" id="QUSF01000001">
    <property type="protein sequence ID" value="RLW13282.1"/>
    <property type="molecule type" value="Genomic_DNA"/>
</dbReference>
<keyword evidence="2" id="KW-1185">Reference proteome</keyword>
<dbReference type="AlphaFoldDB" id="A0A3L8T1W6"/>
<evidence type="ECO:0000313" key="1">
    <source>
        <dbReference type="EMBL" id="RLW13282.1"/>
    </source>
</evidence>
<proteinExistence type="predicted"/>
<evidence type="ECO:0000313" key="2">
    <source>
        <dbReference type="Proteomes" id="UP000276834"/>
    </source>
</evidence>
<feature type="non-terminal residue" evidence="1">
    <location>
        <position position="1"/>
    </location>
</feature>
<dbReference type="Proteomes" id="UP000276834">
    <property type="component" value="Unassembled WGS sequence"/>
</dbReference>
<name>A0A3L8T1W6_CHLGU</name>
<protein>
    <submittedName>
        <fullName evidence="1">Uncharacterized protein</fullName>
    </submittedName>
</protein>
<reference evidence="1 2" key="1">
    <citation type="journal article" date="2018" name="Proc. R. Soc. B">
        <title>A non-coding region near Follistatin controls head colour polymorphism in the Gouldian finch.</title>
        <authorList>
            <person name="Toomey M.B."/>
            <person name="Marques C.I."/>
            <person name="Andrade P."/>
            <person name="Araujo P.M."/>
            <person name="Sabatino S."/>
            <person name="Gazda M.A."/>
            <person name="Afonso S."/>
            <person name="Lopes R.J."/>
            <person name="Corbo J.C."/>
            <person name="Carneiro M."/>
        </authorList>
    </citation>
    <scope>NUCLEOTIDE SEQUENCE [LARGE SCALE GENOMIC DNA]</scope>
    <source>
        <strain evidence="1">Red01</strain>
        <tissue evidence="1">Muscle</tissue>
    </source>
</reference>